<evidence type="ECO:0000313" key="2">
    <source>
        <dbReference type="EMBL" id="MBK1790876.1"/>
    </source>
</evidence>
<dbReference type="Proteomes" id="UP000624703">
    <property type="component" value="Unassembled WGS sequence"/>
</dbReference>
<keyword evidence="3" id="KW-1185">Reference proteome</keyword>
<protein>
    <submittedName>
        <fullName evidence="2">SMI1/KNR4 family protein</fullName>
    </submittedName>
</protein>
<proteinExistence type="predicted"/>
<organism evidence="2 3">
    <name type="scientific">Persicirhabdus sediminis</name>
    <dbReference type="NCBI Taxonomy" id="454144"/>
    <lineage>
        <taxon>Bacteria</taxon>
        <taxon>Pseudomonadati</taxon>
        <taxon>Verrucomicrobiota</taxon>
        <taxon>Verrucomicrobiia</taxon>
        <taxon>Verrucomicrobiales</taxon>
        <taxon>Verrucomicrobiaceae</taxon>
        <taxon>Persicirhabdus</taxon>
    </lineage>
</organism>
<dbReference type="RefSeq" id="WP_200310898.1">
    <property type="nucleotide sequence ID" value="NZ_JAENIM010000034.1"/>
</dbReference>
<comment type="caution">
    <text evidence="2">The sequence shown here is derived from an EMBL/GenBank/DDBJ whole genome shotgun (WGS) entry which is preliminary data.</text>
</comment>
<dbReference type="InterPro" id="IPR018958">
    <property type="entry name" value="Knr4/Smi1-like_dom"/>
</dbReference>
<dbReference type="EMBL" id="JAENIM010000034">
    <property type="protein sequence ID" value="MBK1790876.1"/>
    <property type="molecule type" value="Genomic_DNA"/>
</dbReference>
<reference evidence="2" key="1">
    <citation type="submission" date="2021-01" db="EMBL/GenBank/DDBJ databases">
        <title>Modified the classification status of verrucomicrobia.</title>
        <authorList>
            <person name="Feng X."/>
        </authorList>
    </citation>
    <scope>NUCLEOTIDE SEQUENCE</scope>
    <source>
        <strain evidence="2">_KCTC 22039</strain>
    </source>
</reference>
<dbReference type="Gene3D" id="3.40.1580.10">
    <property type="entry name" value="SMI1/KNR4-like"/>
    <property type="match status" value="1"/>
</dbReference>
<name>A0A8J7MDV5_9BACT</name>
<evidence type="ECO:0000259" key="1">
    <source>
        <dbReference type="Pfam" id="PF09346"/>
    </source>
</evidence>
<evidence type="ECO:0000313" key="3">
    <source>
        <dbReference type="Proteomes" id="UP000624703"/>
    </source>
</evidence>
<dbReference type="SUPFAM" id="SSF160631">
    <property type="entry name" value="SMI1/KNR4-like"/>
    <property type="match status" value="1"/>
</dbReference>
<sequence length="198" mass="22114">MTRNIIKELDLTSVCEERTYYDQGEVDAFQNQYNIQLPASLLFALKEIGSAVMCSKIFKPIQSTGLTGDDAYLDILSFYCGALKGSDSLGGANKTFAGRMSPDLVVIADASGGDQICIDVKTSKVYYWRHDACEGELSEILIADSFDAFIDRLETPVEPERMEFTDAEIAATDARILRERGPESLERVRKIRAKYEKK</sequence>
<dbReference type="AlphaFoldDB" id="A0A8J7MDV5"/>
<dbReference type="InterPro" id="IPR037883">
    <property type="entry name" value="Knr4/Smi1-like_sf"/>
</dbReference>
<dbReference type="Pfam" id="PF09346">
    <property type="entry name" value="SMI1_KNR4"/>
    <property type="match status" value="1"/>
</dbReference>
<feature type="domain" description="Knr4/Smi1-like" evidence="1">
    <location>
        <begin position="23"/>
        <end position="152"/>
    </location>
</feature>
<accession>A0A8J7MDV5</accession>
<gene>
    <name evidence="2" type="ORF">JIN82_06870</name>
</gene>